<keyword evidence="2" id="KW-0597">Phosphoprotein</keyword>
<dbReference type="AlphaFoldDB" id="A0A7K9WDH7"/>
<name>A0A7K9WDH7_9PASS</name>
<evidence type="ECO:0000256" key="4">
    <source>
        <dbReference type="SAM" id="MobiDB-lite"/>
    </source>
</evidence>
<feature type="compositionally biased region" description="Acidic residues" evidence="4">
    <location>
        <begin position="141"/>
        <end position="178"/>
    </location>
</feature>
<evidence type="ECO:0000256" key="3">
    <source>
        <dbReference type="ARBA" id="ARBA00023242"/>
    </source>
</evidence>
<feature type="region of interest" description="Disordered" evidence="4">
    <location>
        <begin position="318"/>
        <end position="355"/>
    </location>
</feature>
<feature type="compositionally biased region" description="Acidic residues" evidence="4">
    <location>
        <begin position="487"/>
        <end position="497"/>
    </location>
</feature>
<dbReference type="Proteomes" id="UP000561178">
    <property type="component" value="Unassembled WGS sequence"/>
</dbReference>
<organism evidence="5 6">
    <name type="scientific">Rhipidura dahli</name>
    <dbReference type="NCBI Taxonomy" id="667186"/>
    <lineage>
        <taxon>Eukaryota</taxon>
        <taxon>Metazoa</taxon>
        <taxon>Chordata</taxon>
        <taxon>Craniata</taxon>
        <taxon>Vertebrata</taxon>
        <taxon>Euteleostomi</taxon>
        <taxon>Archelosauria</taxon>
        <taxon>Archosauria</taxon>
        <taxon>Dinosauria</taxon>
        <taxon>Saurischia</taxon>
        <taxon>Theropoda</taxon>
        <taxon>Coelurosauria</taxon>
        <taxon>Aves</taxon>
        <taxon>Neognathae</taxon>
        <taxon>Neoaves</taxon>
        <taxon>Telluraves</taxon>
        <taxon>Australaves</taxon>
        <taxon>Passeriformes</taxon>
        <taxon>Rhipiduridae</taxon>
        <taxon>Rhipidura</taxon>
    </lineage>
</organism>
<reference evidence="5 6" key="1">
    <citation type="submission" date="2019-09" db="EMBL/GenBank/DDBJ databases">
        <title>Bird 10,000 Genomes (B10K) Project - Family phase.</title>
        <authorList>
            <person name="Zhang G."/>
        </authorList>
    </citation>
    <scope>NUCLEOTIDE SEQUENCE [LARGE SCALE GENOMIC DNA]</scope>
    <source>
        <strain evidence="5">B10K-DU-001-49</strain>
        <tissue evidence="5">Muscle</tissue>
    </source>
</reference>
<keyword evidence="3" id="KW-0539">Nucleus</keyword>
<comment type="caution">
    <text evidence="5">The sequence shown here is derived from an EMBL/GenBank/DDBJ whole genome shotgun (WGS) entry which is preliminary data.</text>
</comment>
<feature type="region of interest" description="Disordered" evidence="4">
    <location>
        <begin position="124"/>
        <end position="264"/>
    </location>
</feature>
<feature type="region of interest" description="Disordered" evidence="4">
    <location>
        <begin position="479"/>
        <end position="514"/>
    </location>
</feature>
<feature type="compositionally biased region" description="Basic and acidic residues" evidence="4">
    <location>
        <begin position="179"/>
        <end position="214"/>
    </location>
</feature>
<proteinExistence type="predicted"/>
<feature type="compositionally biased region" description="Low complexity" evidence="4">
    <location>
        <begin position="318"/>
        <end position="329"/>
    </location>
</feature>
<dbReference type="GO" id="GO:0033314">
    <property type="term" value="P:mitotic DNA replication checkpoint signaling"/>
    <property type="evidence" value="ECO:0007669"/>
    <property type="project" value="TreeGrafter"/>
</dbReference>
<dbReference type="GO" id="GO:0007095">
    <property type="term" value="P:mitotic G2 DNA damage checkpoint signaling"/>
    <property type="evidence" value="ECO:0007669"/>
    <property type="project" value="TreeGrafter"/>
</dbReference>
<feature type="compositionally biased region" description="Acidic residues" evidence="4">
    <location>
        <begin position="505"/>
        <end position="514"/>
    </location>
</feature>
<keyword evidence="6" id="KW-1185">Reference proteome</keyword>
<accession>A0A7K9WDH7</accession>
<evidence type="ECO:0000256" key="2">
    <source>
        <dbReference type="ARBA" id="ARBA00022553"/>
    </source>
</evidence>
<dbReference type="InterPro" id="IPR024146">
    <property type="entry name" value="Claspin"/>
</dbReference>
<evidence type="ECO:0000256" key="1">
    <source>
        <dbReference type="ARBA" id="ARBA00004123"/>
    </source>
</evidence>
<feature type="non-terminal residue" evidence="5">
    <location>
        <position position="1"/>
    </location>
</feature>
<protein>
    <submittedName>
        <fullName evidence="5">CLSPN protein</fullName>
    </submittedName>
</protein>
<comment type="subcellular location">
    <subcellularLocation>
        <location evidence="1">Nucleus</location>
    </subcellularLocation>
</comment>
<dbReference type="GO" id="GO:0010997">
    <property type="term" value="F:anaphase-promoting complex binding"/>
    <property type="evidence" value="ECO:0007669"/>
    <property type="project" value="TreeGrafter"/>
</dbReference>
<evidence type="ECO:0000313" key="5">
    <source>
        <dbReference type="EMBL" id="NXI82970.1"/>
    </source>
</evidence>
<gene>
    <name evidence="5" type="primary">Clspn</name>
    <name evidence="5" type="ORF">RHIDAH_R09757</name>
</gene>
<feature type="compositionally biased region" description="Basic and acidic residues" evidence="4">
    <location>
        <begin position="124"/>
        <end position="140"/>
    </location>
</feature>
<dbReference type="GO" id="GO:0005634">
    <property type="term" value="C:nucleus"/>
    <property type="evidence" value="ECO:0007669"/>
    <property type="project" value="UniProtKB-SubCell"/>
</dbReference>
<sequence>PEKVRKSKLDKLRELGIDVSIKPRICSDNESFINLDEADSNKELEALKARFLKHTLQTSKSKAERAINMTIICKEMTSDGKEELRMDVVPAVLAAESLEETVHTKPGEKLQALKAKLQEAMKLRRTEERQKRHALFRLDNEEMLEEEEEEEEEMTDESEEEEEEEFVLDEAEEDNDDSEEKHVEDGDKETDKESIDGEKLEKSEHCDSVLKHPSTESTLMLFKDSSSKMGYSLPDEKLEMEETADKGPTKLEDDDSFSLPTLAKDNSHNSSFEFIGSMIPSYQPCNKQASRGGSFLPAAGGFRSPSPGFFKTSFISSASKSSGKTSEPSLPIEDSQDLYNASPEPKSLFPGAGESRFQFSLEDDTQSQLLDADGFLNVGQHRNKYQSSKHQLPLASMDENAMDANMDELLDLCSGQFSSQAQHVPNTSSTKKQNMEELLNLCSGKFVSQRSPTWASSVSSKAEKDSDIEDPMAEALELCSGSFPTDREEEEEEEQEELGGFQLLTDDEAFASEE</sequence>
<evidence type="ECO:0000313" key="6">
    <source>
        <dbReference type="Proteomes" id="UP000561178"/>
    </source>
</evidence>
<dbReference type="PANTHER" id="PTHR14396">
    <property type="entry name" value="CLASPIN"/>
    <property type="match status" value="1"/>
</dbReference>
<dbReference type="EMBL" id="VXAC01004744">
    <property type="protein sequence ID" value="NXI82970.1"/>
    <property type="molecule type" value="Genomic_DNA"/>
</dbReference>
<feature type="non-terminal residue" evidence="5">
    <location>
        <position position="514"/>
    </location>
</feature>
<dbReference type="PANTHER" id="PTHR14396:SF10">
    <property type="entry name" value="CLASPIN"/>
    <property type="match status" value="1"/>
</dbReference>